<evidence type="ECO:0000313" key="2">
    <source>
        <dbReference type="EMBL" id="KAK1309717.1"/>
    </source>
</evidence>
<sequence length="199" mass="22441">MSGASSVPSTPSEVAPLVDLLRGTLSFSDPRPRSISDKLRCIRHKYVSCVPSGGWSTPHDVAVFELVHQIWGSREENERKVEGLDDNGNIEESQKADANGSDDGDKEEEEEEGDKEYYFLNKSVETCMAVGQVEDYSKRLMKKGLGLLGKSRARKLNTEWKELWEMENKVSRKRTKLVMKQTKWIEKAINSAWSSSPTS</sequence>
<dbReference type="InterPro" id="IPR007592">
    <property type="entry name" value="GEBP"/>
</dbReference>
<dbReference type="PANTHER" id="PTHR31662">
    <property type="entry name" value="BNAANNG10740D PROTEIN-RELATED"/>
    <property type="match status" value="1"/>
</dbReference>
<proteinExistence type="predicted"/>
<dbReference type="PANTHER" id="PTHR31662:SF33">
    <property type="entry name" value="DNA-BINDING STOREKEEPER PROTEIN TRANSCRIPTIONAL REGULATOR-LIKE PROTEIN"/>
    <property type="match status" value="1"/>
</dbReference>
<evidence type="ECO:0000313" key="3">
    <source>
        <dbReference type="Proteomes" id="UP001180020"/>
    </source>
</evidence>
<reference evidence="2" key="2">
    <citation type="submission" date="2023-06" db="EMBL/GenBank/DDBJ databases">
        <authorList>
            <person name="Ma L."/>
            <person name="Liu K.-W."/>
            <person name="Li Z."/>
            <person name="Hsiao Y.-Y."/>
            <person name="Qi Y."/>
            <person name="Fu T."/>
            <person name="Tang G."/>
            <person name="Zhang D."/>
            <person name="Sun W.-H."/>
            <person name="Liu D.-K."/>
            <person name="Li Y."/>
            <person name="Chen G.-Z."/>
            <person name="Liu X.-D."/>
            <person name="Liao X.-Y."/>
            <person name="Jiang Y.-T."/>
            <person name="Yu X."/>
            <person name="Hao Y."/>
            <person name="Huang J."/>
            <person name="Zhao X.-W."/>
            <person name="Ke S."/>
            <person name="Chen Y.-Y."/>
            <person name="Wu W.-L."/>
            <person name="Hsu J.-L."/>
            <person name="Lin Y.-F."/>
            <person name="Huang M.-D."/>
            <person name="Li C.-Y."/>
            <person name="Huang L."/>
            <person name="Wang Z.-W."/>
            <person name="Zhao X."/>
            <person name="Zhong W.-Y."/>
            <person name="Peng D.-H."/>
            <person name="Ahmad S."/>
            <person name="Lan S."/>
            <person name="Zhang J.-S."/>
            <person name="Tsai W.-C."/>
            <person name="Van De Peer Y."/>
            <person name="Liu Z.-J."/>
        </authorList>
    </citation>
    <scope>NUCLEOTIDE SEQUENCE</scope>
    <source>
        <strain evidence="2">CP</strain>
        <tissue evidence="2">Leaves</tissue>
    </source>
</reference>
<gene>
    <name evidence="2" type="ORF">QJS10_CPA08g00759</name>
</gene>
<dbReference type="EMBL" id="JAUJYO010000008">
    <property type="protein sequence ID" value="KAK1309717.1"/>
    <property type="molecule type" value="Genomic_DNA"/>
</dbReference>
<accession>A0AAV9E8Q3</accession>
<reference evidence="2" key="1">
    <citation type="journal article" date="2023" name="Nat. Commun.">
        <title>Diploid and tetraploid genomes of Acorus and the evolution of monocots.</title>
        <authorList>
            <person name="Ma L."/>
            <person name="Liu K.W."/>
            <person name="Li Z."/>
            <person name="Hsiao Y.Y."/>
            <person name="Qi Y."/>
            <person name="Fu T."/>
            <person name="Tang G.D."/>
            <person name="Zhang D."/>
            <person name="Sun W.H."/>
            <person name="Liu D.K."/>
            <person name="Li Y."/>
            <person name="Chen G.Z."/>
            <person name="Liu X.D."/>
            <person name="Liao X.Y."/>
            <person name="Jiang Y.T."/>
            <person name="Yu X."/>
            <person name="Hao Y."/>
            <person name="Huang J."/>
            <person name="Zhao X.W."/>
            <person name="Ke S."/>
            <person name="Chen Y.Y."/>
            <person name="Wu W.L."/>
            <person name="Hsu J.L."/>
            <person name="Lin Y.F."/>
            <person name="Huang M.D."/>
            <person name="Li C.Y."/>
            <person name="Huang L."/>
            <person name="Wang Z.W."/>
            <person name="Zhao X."/>
            <person name="Zhong W.Y."/>
            <person name="Peng D.H."/>
            <person name="Ahmad S."/>
            <person name="Lan S."/>
            <person name="Zhang J.S."/>
            <person name="Tsai W.C."/>
            <person name="Van de Peer Y."/>
            <person name="Liu Z.J."/>
        </authorList>
    </citation>
    <scope>NUCLEOTIDE SEQUENCE</scope>
    <source>
        <strain evidence="2">CP</strain>
    </source>
</reference>
<comment type="caution">
    <text evidence="2">The sequence shown here is derived from an EMBL/GenBank/DDBJ whole genome shotgun (WGS) entry which is preliminary data.</text>
</comment>
<dbReference type="AlphaFoldDB" id="A0AAV9E8Q3"/>
<protein>
    <submittedName>
        <fullName evidence="2">Uncharacterized protein</fullName>
    </submittedName>
</protein>
<dbReference type="Proteomes" id="UP001180020">
    <property type="component" value="Unassembled WGS sequence"/>
</dbReference>
<feature type="region of interest" description="Disordered" evidence="1">
    <location>
        <begin position="77"/>
        <end position="114"/>
    </location>
</feature>
<name>A0AAV9E8Q3_ACOCL</name>
<keyword evidence="3" id="KW-1185">Reference proteome</keyword>
<dbReference type="GO" id="GO:0006355">
    <property type="term" value="P:regulation of DNA-templated transcription"/>
    <property type="evidence" value="ECO:0007669"/>
    <property type="project" value="InterPro"/>
</dbReference>
<feature type="compositionally biased region" description="Acidic residues" evidence="1">
    <location>
        <begin position="100"/>
        <end position="114"/>
    </location>
</feature>
<organism evidence="2 3">
    <name type="scientific">Acorus calamus</name>
    <name type="common">Sweet flag</name>
    <dbReference type="NCBI Taxonomy" id="4465"/>
    <lineage>
        <taxon>Eukaryota</taxon>
        <taxon>Viridiplantae</taxon>
        <taxon>Streptophyta</taxon>
        <taxon>Embryophyta</taxon>
        <taxon>Tracheophyta</taxon>
        <taxon>Spermatophyta</taxon>
        <taxon>Magnoliopsida</taxon>
        <taxon>Liliopsida</taxon>
        <taxon>Acoraceae</taxon>
        <taxon>Acorus</taxon>
    </lineage>
</organism>
<dbReference type="GO" id="GO:0005634">
    <property type="term" value="C:nucleus"/>
    <property type="evidence" value="ECO:0007669"/>
    <property type="project" value="TreeGrafter"/>
</dbReference>
<evidence type="ECO:0000256" key="1">
    <source>
        <dbReference type="SAM" id="MobiDB-lite"/>
    </source>
</evidence>